<dbReference type="Proteomes" id="UP000026962">
    <property type="component" value="Chromosome 4"/>
</dbReference>
<dbReference type="HOGENOM" id="CLU_072918_0_0_1"/>
<evidence type="ECO:0000256" key="2">
    <source>
        <dbReference type="ARBA" id="ARBA00022448"/>
    </source>
</evidence>
<feature type="region of interest" description="Disordered" evidence="3">
    <location>
        <begin position="171"/>
        <end position="194"/>
    </location>
</feature>
<proteinExistence type="inferred from homology"/>
<feature type="transmembrane region" description="Helical" evidence="4">
    <location>
        <begin position="47"/>
        <end position="68"/>
    </location>
</feature>
<reference evidence="5" key="1">
    <citation type="submission" date="2015-04" db="UniProtKB">
        <authorList>
            <consortium name="EnsemblPlants"/>
        </authorList>
    </citation>
    <scope>IDENTIFICATION</scope>
</reference>
<evidence type="ECO:0000256" key="3">
    <source>
        <dbReference type="SAM" id="MobiDB-lite"/>
    </source>
</evidence>
<reference evidence="5" key="2">
    <citation type="submission" date="2018-05" db="EMBL/GenBank/DDBJ databases">
        <title>OpunRS2 (Oryza punctata Reference Sequence Version 2).</title>
        <authorList>
            <person name="Zhang J."/>
            <person name="Kudrna D."/>
            <person name="Lee S."/>
            <person name="Talag J."/>
            <person name="Welchert J."/>
            <person name="Wing R.A."/>
        </authorList>
    </citation>
    <scope>NUCLEOTIDE SEQUENCE [LARGE SCALE GENOMIC DNA]</scope>
</reference>
<accession>A0A0E0KRB9</accession>
<dbReference type="OMA" id="EWCVTYA"/>
<feature type="transmembrane region" description="Helical" evidence="4">
    <location>
        <begin position="279"/>
        <end position="299"/>
    </location>
</feature>
<evidence type="ECO:0000313" key="6">
    <source>
        <dbReference type="Proteomes" id="UP000026962"/>
    </source>
</evidence>
<protein>
    <submittedName>
        <fullName evidence="5">Uncharacterized protein</fullName>
    </submittedName>
</protein>
<evidence type="ECO:0000256" key="4">
    <source>
        <dbReference type="SAM" id="Phobius"/>
    </source>
</evidence>
<feature type="transmembrane region" description="Helical" evidence="4">
    <location>
        <begin position="251"/>
        <end position="272"/>
    </location>
</feature>
<organism evidence="5">
    <name type="scientific">Oryza punctata</name>
    <name type="common">Red rice</name>
    <dbReference type="NCBI Taxonomy" id="4537"/>
    <lineage>
        <taxon>Eukaryota</taxon>
        <taxon>Viridiplantae</taxon>
        <taxon>Streptophyta</taxon>
        <taxon>Embryophyta</taxon>
        <taxon>Tracheophyta</taxon>
        <taxon>Spermatophyta</taxon>
        <taxon>Magnoliopsida</taxon>
        <taxon>Liliopsida</taxon>
        <taxon>Poales</taxon>
        <taxon>Poaceae</taxon>
        <taxon>BOP clade</taxon>
        <taxon>Oryzoideae</taxon>
        <taxon>Oryzeae</taxon>
        <taxon>Oryzinae</taxon>
        <taxon>Oryza</taxon>
    </lineage>
</organism>
<dbReference type="GO" id="GO:0015144">
    <property type="term" value="F:carbohydrate transmembrane transporter activity"/>
    <property type="evidence" value="ECO:0007669"/>
    <property type="project" value="InterPro"/>
</dbReference>
<dbReference type="InterPro" id="IPR045262">
    <property type="entry name" value="STP/PLT_plant"/>
</dbReference>
<dbReference type="PANTHER" id="PTHR23500">
    <property type="entry name" value="SOLUTE CARRIER FAMILY 2, FACILITATED GLUCOSE TRANSPORTER"/>
    <property type="match status" value="1"/>
</dbReference>
<dbReference type="Gramene" id="OPUNC04G12440.1">
    <property type="protein sequence ID" value="OPUNC04G12440.1"/>
    <property type="gene ID" value="OPUNC04G12440"/>
</dbReference>
<dbReference type="PANTHER" id="PTHR23500:SF474">
    <property type="entry name" value="SOLUTE CARRIER FAMILY 40 PROTEIN"/>
    <property type="match status" value="1"/>
</dbReference>
<keyword evidence="4" id="KW-0812">Transmembrane</keyword>
<keyword evidence="4" id="KW-1133">Transmembrane helix</keyword>
<name>A0A0E0KRB9_ORYPU</name>
<dbReference type="EnsemblPlants" id="OPUNC04G12440.1">
    <property type="protein sequence ID" value="OPUNC04G12440.1"/>
    <property type="gene ID" value="OPUNC04G12440"/>
</dbReference>
<keyword evidence="2" id="KW-0813">Transport</keyword>
<dbReference type="STRING" id="4537.A0A0E0KRB9"/>
<keyword evidence="4" id="KW-0472">Membrane</keyword>
<feature type="compositionally biased region" description="Basic and acidic residues" evidence="3">
    <location>
        <begin position="175"/>
        <end position="194"/>
    </location>
</feature>
<dbReference type="AlphaFoldDB" id="A0A0E0KRB9"/>
<dbReference type="eggNOG" id="KOG0254">
    <property type="taxonomic scope" value="Eukaryota"/>
</dbReference>
<feature type="transmembrane region" description="Helical" evidence="4">
    <location>
        <begin position="311"/>
        <end position="340"/>
    </location>
</feature>
<evidence type="ECO:0000256" key="1">
    <source>
        <dbReference type="ARBA" id="ARBA00010992"/>
    </source>
</evidence>
<keyword evidence="6" id="KW-1185">Reference proteome</keyword>
<dbReference type="InterPro" id="IPR036259">
    <property type="entry name" value="MFS_trans_sf"/>
</dbReference>
<feature type="transmembrane region" description="Helical" evidence="4">
    <location>
        <begin position="209"/>
        <end position="231"/>
    </location>
</feature>
<feature type="transmembrane region" description="Helical" evidence="4">
    <location>
        <begin position="352"/>
        <end position="373"/>
    </location>
</feature>
<evidence type="ECO:0000313" key="5">
    <source>
        <dbReference type="EnsemblPlants" id="OPUNC04G12440.1"/>
    </source>
</evidence>
<dbReference type="Gene3D" id="1.20.1250.20">
    <property type="entry name" value="MFS general substrate transporter like domains"/>
    <property type="match status" value="1"/>
</dbReference>
<comment type="similarity">
    <text evidence="1">Belongs to the major facilitator superfamily. Sugar transporter (TC 2.A.1.1) family.</text>
</comment>
<sequence>MTREMHRLYRALAHVASRSAGIARTGCHVTHAMGRAPLVLIGRAVPIIGGAIPIIAINYGILVSCWMLHMFDVVQSKLICRAMALWRSTSLFLDTVCSLVYDLCNSSAIHRPSCGEQLVVSGMNSGEPLEKPVVNDGDLGDYWQHSPTPDSLDSDRIYAVLVLECVCSSSGGGGEEAHAKQGHDVSGEKRPSRRDGLGRSFMAREYEWCVTYAIVVTTLQLFLRLTGANVTTLFLPMLSQATGCGGSKAALAGHAVLVVANAGGVLGSALAARTYGREVMCVIGGVLIVFCQVVIPAAMEMHGQHGGGGGGAYAAAAATFFVACAASGGCGWSWGVLFWAVPGEGVRSAGDAVGAALGFALGFAQTHCFLLMLRQLKHAALAYYAVWIWS</sequence>